<keyword evidence="2" id="KW-1185">Reference proteome</keyword>
<gene>
    <name evidence="1" type="ORF">PSON_ATCC_30995.1.T1200053</name>
</gene>
<dbReference type="EMBL" id="CAJJDN010000120">
    <property type="protein sequence ID" value="CAD8119186.1"/>
    <property type="molecule type" value="Genomic_DNA"/>
</dbReference>
<accession>A0A8S1QTS5</accession>
<protein>
    <submittedName>
        <fullName evidence="1">Uncharacterized protein</fullName>
    </submittedName>
</protein>
<reference evidence="1" key="1">
    <citation type="submission" date="2021-01" db="EMBL/GenBank/DDBJ databases">
        <authorList>
            <consortium name="Genoscope - CEA"/>
            <person name="William W."/>
        </authorList>
    </citation>
    <scope>NUCLEOTIDE SEQUENCE</scope>
</reference>
<comment type="caution">
    <text evidence="1">The sequence shown here is derived from an EMBL/GenBank/DDBJ whole genome shotgun (WGS) entry which is preliminary data.</text>
</comment>
<sequence length="504" mass="58852">MDEQQQIYEELCISIVESEQITKSIIKQILHQSTSIIINKHINSILPLLGYNWFREQVIVLMDKYNLRNDEFEENVIEDSEPIAVNTEHWRRCQGQVKQVTSRENSNSPVFQRRDTKRMSKLMTIKTSRQSECFNSQLIKMGELEEEQEFDPNIESIRQAKLRQISIQQQKQQNDKIKILEVQEQVKQLKRLNVDSKSKYTFDYEGKVVVQKPPDIDKYPKSFQNISEKRTLVEIRDLIPNHKMQSELIQLASKNNQNIGQNNQFVIKTSVPQIDLIIMKEGVTFYDGKQEKKKDRVFPLMDIKDPVQLQQTLQKQNVQMTKIEYQQITSTSQTNNNTFQNKTMSLSSLQQQQNQFTNRSQQQTDNLLNMNDSIISQRIPKNLTTMNHSISSSILQRLNGSISILSEQQLEELIVPQPEKNEKNKDQKEHPLFLKKKKTEIEIIPSKSVPSLTFELPQIPPNILSNTLSKLPKTFESQGSFPKLISKFPRQRISKQAIQLKIEI</sequence>
<organism evidence="1 2">
    <name type="scientific">Paramecium sonneborni</name>
    <dbReference type="NCBI Taxonomy" id="65129"/>
    <lineage>
        <taxon>Eukaryota</taxon>
        <taxon>Sar</taxon>
        <taxon>Alveolata</taxon>
        <taxon>Ciliophora</taxon>
        <taxon>Intramacronucleata</taxon>
        <taxon>Oligohymenophorea</taxon>
        <taxon>Peniculida</taxon>
        <taxon>Parameciidae</taxon>
        <taxon>Paramecium</taxon>
    </lineage>
</organism>
<dbReference type="Proteomes" id="UP000692954">
    <property type="component" value="Unassembled WGS sequence"/>
</dbReference>
<name>A0A8S1QTS5_9CILI</name>
<evidence type="ECO:0000313" key="2">
    <source>
        <dbReference type="Proteomes" id="UP000692954"/>
    </source>
</evidence>
<evidence type="ECO:0000313" key="1">
    <source>
        <dbReference type="EMBL" id="CAD8119186.1"/>
    </source>
</evidence>
<dbReference type="AlphaFoldDB" id="A0A8S1QTS5"/>
<proteinExistence type="predicted"/>